<comment type="caution">
    <text evidence="2">The sequence shown here is derived from an EMBL/GenBank/DDBJ whole genome shotgun (WGS) entry which is preliminary data.</text>
</comment>
<dbReference type="InterPro" id="IPR011993">
    <property type="entry name" value="PH-like_dom_sf"/>
</dbReference>
<proteinExistence type="predicted"/>
<feature type="domain" description="PH" evidence="1">
    <location>
        <begin position="35"/>
        <end position="142"/>
    </location>
</feature>
<reference evidence="2 3" key="1">
    <citation type="submission" date="2024-03" db="EMBL/GenBank/DDBJ databases">
        <title>The Acrasis kona genome and developmental transcriptomes reveal deep origins of eukaryotic multicellular pathways.</title>
        <authorList>
            <person name="Sheikh S."/>
            <person name="Fu C.-J."/>
            <person name="Brown M.W."/>
            <person name="Baldauf S.L."/>
        </authorList>
    </citation>
    <scope>NUCLEOTIDE SEQUENCE [LARGE SCALE GENOMIC DNA]</scope>
    <source>
        <strain evidence="2 3">ATCC MYA-3509</strain>
    </source>
</reference>
<dbReference type="Pfam" id="PF00169">
    <property type="entry name" value="PH"/>
    <property type="match status" value="1"/>
</dbReference>
<dbReference type="Proteomes" id="UP001431209">
    <property type="component" value="Unassembled WGS sequence"/>
</dbReference>
<sequence>MNEKNLTANIMAVKECKEKRGKTTFPVSAAKLAEAAIKSGYMVKQDKKLGIIWRKRFLVLTDVQLSDRSNARLYYFENIDDNTSLSLVDLADAVSITKYSFSNAQNRRYGLEISCKDRKYWFICKDELQQKSWIEVLNSCRETPTKFINFKNVHNRREPPKAEKTKN</sequence>
<evidence type="ECO:0000313" key="3">
    <source>
        <dbReference type="Proteomes" id="UP001431209"/>
    </source>
</evidence>
<evidence type="ECO:0000259" key="1">
    <source>
        <dbReference type="PROSITE" id="PS50003"/>
    </source>
</evidence>
<dbReference type="Gene3D" id="2.30.29.30">
    <property type="entry name" value="Pleckstrin-homology domain (PH domain)/Phosphotyrosine-binding domain (PTB)"/>
    <property type="match status" value="1"/>
</dbReference>
<gene>
    <name evidence="2" type="ORF">AKO1_005339</name>
</gene>
<dbReference type="CDD" id="cd00821">
    <property type="entry name" value="PH"/>
    <property type="match status" value="1"/>
</dbReference>
<organism evidence="2 3">
    <name type="scientific">Acrasis kona</name>
    <dbReference type="NCBI Taxonomy" id="1008807"/>
    <lineage>
        <taxon>Eukaryota</taxon>
        <taxon>Discoba</taxon>
        <taxon>Heterolobosea</taxon>
        <taxon>Tetramitia</taxon>
        <taxon>Eutetramitia</taxon>
        <taxon>Acrasidae</taxon>
        <taxon>Acrasis</taxon>
    </lineage>
</organism>
<protein>
    <submittedName>
        <fullName evidence="2">RplL</fullName>
    </submittedName>
</protein>
<dbReference type="PROSITE" id="PS50003">
    <property type="entry name" value="PH_DOMAIN"/>
    <property type="match status" value="1"/>
</dbReference>
<name>A0AAW2YL67_9EUKA</name>
<keyword evidence="3" id="KW-1185">Reference proteome</keyword>
<dbReference type="InterPro" id="IPR001849">
    <property type="entry name" value="PH_domain"/>
</dbReference>
<dbReference type="SMART" id="SM00233">
    <property type="entry name" value="PH"/>
    <property type="match status" value="1"/>
</dbReference>
<dbReference type="EMBL" id="JAOPGA020000288">
    <property type="protein sequence ID" value="KAL0477992.1"/>
    <property type="molecule type" value="Genomic_DNA"/>
</dbReference>
<dbReference type="AlphaFoldDB" id="A0AAW2YL67"/>
<accession>A0AAW2YL67</accession>
<feature type="non-terminal residue" evidence="2">
    <location>
        <position position="167"/>
    </location>
</feature>
<dbReference type="SUPFAM" id="SSF50729">
    <property type="entry name" value="PH domain-like"/>
    <property type="match status" value="1"/>
</dbReference>
<evidence type="ECO:0000313" key="2">
    <source>
        <dbReference type="EMBL" id="KAL0477992.1"/>
    </source>
</evidence>